<proteinExistence type="predicted"/>
<comment type="caution">
    <text evidence="2">The sequence shown here is derived from an EMBL/GenBank/DDBJ whole genome shotgun (WGS) entry which is preliminary data.</text>
</comment>
<accession>A0A210PK07</accession>
<dbReference type="Pfam" id="PF13417">
    <property type="entry name" value="GST_N_3"/>
    <property type="match status" value="1"/>
</dbReference>
<dbReference type="GO" id="GO:0016740">
    <property type="term" value="F:transferase activity"/>
    <property type="evidence" value="ECO:0007669"/>
    <property type="project" value="UniProtKB-KW"/>
</dbReference>
<evidence type="ECO:0000313" key="3">
    <source>
        <dbReference type="Proteomes" id="UP000242188"/>
    </source>
</evidence>
<organism evidence="2 3">
    <name type="scientific">Mizuhopecten yessoensis</name>
    <name type="common">Japanese scallop</name>
    <name type="synonym">Patinopecten yessoensis</name>
    <dbReference type="NCBI Taxonomy" id="6573"/>
    <lineage>
        <taxon>Eukaryota</taxon>
        <taxon>Metazoa</taxon>
        <taxon>Spiralia</taxon>
        <taxon>Lophotrochozoa</taxon>
        <taxon>Mollusca</taxon>
        <taxon>Bivalvia</taxon>
        <taxon>Autobranchia</taxon>
        <taxon>Pteriomorphia</taxon>
        <taxon>Pectinida</taxon>
        <taxon>Pectinoidea</taxon>
        <taxon>Pectinidae</taxon>
        <taxon>Mizuhopecten</taxon>
    </lineage>
</organism>
<dbReference type="SUPFAM" id="SSF52833">
    <property type="entry name" value="Thioredoxin-like"/>
    <property type="match status" value="1"/>
</dbReference>
<sequence length="236" mass="26599">MYQEHSTNVPVGARFDLYVKAASDGESLGDCPFCHYVQMYAKSLGITDDQFRIHFVDTTSKPESFMKLNEKGTVPVLVDNQTKRTFTESADIAKHFQEQFPGSDPLAGYSGPDKAFFGVVLAKLGKLLKNKEEHHDSEKCKSELYGQLKTINDYLEQSKADRKGKYLAGEHVSELDCVFMPRLRHVVVAGGHYEGLSIEEFPALKEYLDNALSCNEFTSTCCVEGEIVKGWERHRK</sequence>
<protein>
    <submittedName>
        <fullName evidence="2">Glutathione S-transferase DHAR3, chloroplastic</fullName>
    </submittedName>
</protein>
<dbReference type="STRING" id="6573.A0A210PK07"/>
<evidence type="ECO:0000313" key="2">
    <source>
        <dbReference type="EMBL" id="OWF36830.1"/>
    </source>
</evidence>
<dbReference type="GO" id="GO:0016020">
    <property type="term" value="C:membrane"/>
    <property type="evidence" value="ECO:0007669"/>
    <property type="project" value="TreeGrafter"/>
</dbReference>
<keyword evidence="3" id="KW-1185">Reference proteome</keyword>
<keyword evidence="2" id="KW-0808">Transferase</keyword>
<dbReference type="InterPro" id="IPR036282">
    <property type="entry name" value="Glutathione-S-Trfase_C_sf"/>
</dbReference>
<name>A0A210PK07_MIZYE</name>
<dbReference type="GO" id="GO:0005254">
    <property type="term" value="F:chloride channel activity"/>
    <property type="evidence" value="ECO:0007669"/>
    <property type="project" value="TreeGrafter"/>
</dbReference>
<dbReference type="PANTHER" id="PTHR43920">
    <property type="entry name" value="CHLORIDE INTRACELLULAR CHANNEL, ISOFORM A"/>
    <property type="match status" value="1"/>
</dbReference>
<evidence type="ECO:0000259" key="1">
    <source>
        <dbReference type="PROSITE" id="PS50404"/>
    </source>
</evidence>
<dbReference type="PANTHER" id="PTHR43920:SF5">
    <property type="entry name" value="CHLORIDE INTRACELLULAR CHANNEL CLIC"/>
    <property type="match status" value="1"/>
</dbReference>
<dbReference type="Proteomes" id="UP000242188">
    <property type="component" value="Unassembled WGS sequence"/>
</dbReference>
<dbReference type="OrthoDB" id="1935530at2759"/>
<dbReference type="Gene3D" id="1.20.1050.10">
    <property type="match status" value="1"/>
</dbReference>
<dbReference type="Gene3D" id="3.40.30.10">
    <property type="entry name" value="Glutaredoxin"/>
    <property type="match status" value="1"/>
</dbReference>
<dbReference type="InterPro" id="IPR036249">
    <property type="entry name" value="Thioredoxin-like_sf"/>
</dbReference>
<dbReference type="GO" id="GO:0005737">
    <property type="term" value="C:cytoplasm"/>
    <property type="evidence" value="ECO:0007669"/>
    <property type="project" value="TreeGrafter"/>
</dbReference>
<dbReference type="EMBL" id="NEDP02076269">
    <property type="protein sequence ID" value="OWF36830.1"/>
    <property type="molecule type" value="Genomic_DNA"/>
</dbReference>
<feature type="domain" description="GST N-terminal" evidence="1">
    <location>
        <begin position="24"/>
        <end position="104"/>
    </location>
</feature>
<dbReference type="AlphaFoldDB" id="A0A210PK07"/>
<dbReference type="PROSITE" id="PS50404">
    <property type="entry name" value="GST_NTER"/>
    <property type="match status" value="1"/>
</dbReference>
<gene>
    <name evidence="2" type="ORF">KP79_PYT02799</name>
</gene>
<dbReference type="SUPFAM" id="SSF47616">
    <property type="entry name" value="GST C-terminal domain-like"/>
    <property type="match status" value="1"/>
</dbReference>
<dbReference type="InterPro" id="IPR004045">
    <property type="entry name" value="Glutathione_S-Trfase_N"/>
</dbReference>
<reference evidence="2 3" key="1">
    <citation type="journal article" date="2017" name="Nat. Ecol. Evol.">
        <title>Scallop genome provides insights into evolution of bilaterian karyotype and development.</title>
        <authorList>
            <person name="Wang S."/>
            <person name="Zhang J."/>
            <person name="Jiao W."/>
            <person name="Li J."/>
            <person name="Xun X."/>
            <person name="Sun Y."/>
            <person name="Guo X."/>
            <person name="Huan P."/>
            <person name="Dong B."/>
            <person name="Zhang L."/>
            <person name="Hu X."/>
            <person name="Sun X."/>
            <person name="Wang J."/>
            <person name="Zhao C."/>
            <person name="Wang Y."/>
            <person name="Wang D."/>
            <person name="Huang X."/>
            <person name="Wang R."/>
            <person name="Lv J."/>
            <person name="Li Y."/>
            <person name="Zhang Z."/>
            <person name="Liu B."/>
            <person name="Lu W."/>
            <person name="Hui Y."/>
            <person name="Liang J."/>
            <person name="Zhou Z."/>
            <person name="Hou R."/>
            <person name="Li X."/>
            <person name="Liu Y."/>
            <person name="Li H."/>
            <person name="Ning X."/>
            <person name="Lin Y."/>
            <person name="Zhao L."/>
            <person name="Xing Q."/>
            <person name="Dou J."/>
            <person name="Li Y."/>
            <person name="Mao J."/>
            <person name="Guo H."/>
            <person name="Dou H."/>
            <person name="Li T."/>
            <person name="Mu C."/>
            <person name="Jiang W."/>
            <person name="Fu Q."/>
            <person name="Fu X."/>
            <person name="Miao Y."/>
            <person name="Liu J."/>
            <person name="Yu Q."/>
            <person name="Li R."/>
            <person name="Liao H."/>
            <person name="Li X."/>
            <person name="Kong Y."/>
            <person name="Jiang Z."/>
            <person name="Chourrout D."/>
            <person name="Li R."/>
            <person name="Bao Z."/>
        </authorList>
    </citation>
    <scope>NUCLEOTIDE SEQUENCE [LARGE SCALE GENOMIC DNA]</scope>
    <source>
        <strain evidence="2 3">PY_sf001</strain>
    </source>
</reference>